<evidence type="ECO:0000256" key="4">
    <source>
        <dbReference type="ARBA" id="ARBA00022525"/>
    </source>
</evidence>
<dbReference type="SMART" id="SM00409">
    <property type="entry name" value="IG"/>
    <property type="match status" value="1"/>
</dbReference>
<dbReference type="InterPro" id="IPR003599">
    <property type="entry name" value="Ig_sub"/>
</dbReference>
<dbReference type="InterPro" id="IPR036465">
    <property type="entry name" value="vWFA_dom_sf"/>
</dbReference>
<evidence type="ECO:0000256" key="11">
    <source>
        <dbReference type="ARBA" id="ARBA00023319"/>
    </source>
</evidence>
<dbReference type="InterPro" id="IPR056861">
    <property type="entry name" value="HMCN1-like_VWA"/>
</dbReference>
<dbReference type="PANTHER" id="PTHR44888">
    <property type="entry name" value="HEPACAM FAMILY MEMBER 2-RELATED"/>
    <property type="match status" value="1"/>
</dbReference>
<evidence type="ECO:0000256" key="6">
    <source>
        <dbReference type="ARBA" id="ARBA00022729"/>
    </source>
</evidence>
<dbReference type="InterPro" id="IPR036179">
    <property type="entry name" value="Ig-like_dom_sf"/>
</dbReference>
<dbReference type="AlphaFoldDB" id="G3IM11"/>
<accession>G3IM11</accession>
<evidence type="ECO:0000256" key="12">
    <source>
        <dbReference type="ARBA" id="ARBA00046288"/>
    </source>
</evidence>
<keyword evidence="9" id="KW-1015">Disulfide bond</keyword>
<evidence type="ECO:0000256" key="8">
    <source>
        <dbReference type="ARBA" id="ARBA00023136"/>
    </source>
</evidence>
<evidence type="ECO:0000259" key="13">
    <source>
        <dbReference type="SMART" id="SM00409"/>
    </source>
</evidence>
<dbReference type="GO" id="GO:0005737">
    <property type="term" value="C:cytoplasm"/>
    <property type="evidence" value="ECO:0007669"/>
    <property type="project" value="UniProtKB-SubCell"/>
</dbReference>
<keyword evidence="3" id="KW-0963">Cytoplasm</keyword>
<keyword evidence="10" id="KW-0325">Glycoprotein</keyword>
<dbReference type="Gene3D" id="2.60.40.10">
    <property type="entry name" value="Immunoglobulins"/>
    <property type="match status" value="1"/>
</dbReference>
<evidence type="ECO:0000256" key="3">
    <source>
        <dbReference type="ARBA" id="ARBA00022490"/>
    </source>
</evidence>
<dbReference type="Pfam" id="PF23560">
    <property type="entry name" value="GBD_Hemicentin"/>
    <property type="match status" value="1"/>
</dbReference>
<evidence type="ECO:0000256" key="9">
    <source>
        <dbReference type="ARBA" id="ARBA00023157"/>
    </source>
</evidence>
<keyword evidence="7" id="KW-1133">Transmembrane helix</keyword>
<feature type="domain" description="Immunoglobulin" evidence="13">
    <location>
        <begin position="255"/>
        <end position="358"/>
    </location>
</feature>
<evidence type="ECO:0000256" key="7">
    <source>
        <dbReference type="ARBA" id="ARBA00022989"/>
    </source>
</evidence>
<dbReference type="Pfam" id="PF07679">
    <property type="entry name" value="I-set"/>
    <property type="match status" value="1"/>
</dbReference>
<dbReference type="InParanoid" id="G3IM11"/>
<gene>
    <name evidence="14" type="ORF">I79_024939</name>
</gene>
<evidence type="ECO:0000313" key="14">
    <source>
        <dbReference type="EMBL" id="EGW15160.1"/>
    </source>
</evidence>
<keyword evidence="5" id="KW-0812">Transmembrane</keyword>
<keyword evidence="11" id="KW-0393">Immunoglobulin domain</keyword>
<dbReference type="GO" id="GO:0005576">
    <property type="term" value="C:extracellular region"/>
    <property type="evidence" value="ECO:0007669"/>
    <property type="project" value="UniProtKB-SubCell"/>
</dbReference>
<keyword evidence="8" id="KW-0472">Membrane</keyword>
<dbReference type="SUPFAM" id="SSF53300">
    <property type="entry name" value="vWA-like"/>
    <property type="match status" value="1"/>
</dbReference>
<evidence type="ECO:0000256" key="2">
    <source>
        <dbReference type="ARBA" id="ARBA00004613"/>
    </source>
</evidence>
<dbReference type="Proteomes" id="UP000001075">
    <property type="component" value="Unassembled WGS sequence"/>
</dbReference>
<dbReference type="Pfam" id="PF25106">
    <property type="entry name" value="VWA_4"/>
    <property type="match status" value="1"/>
</dbReference>
<reference evidence="15" key="1">
    <citation type="journal article" date="2011" name="Nat. Biotechnol.">
        <title>The genomic sequence of the Chinese hamster ovary (CHO)-K1 cell line.</title>
        <authorList>
            <person name="Xu X."/>
            <person name="Nagarajan H."/>
            <person name="Lewis N.E."/>
            <person name="Pan S."/>
            <person name="Cai Z."/>
            <person name="Liu X."/>
            <person name="Chen W."/>
            <person name="Xie M."/>
            <person name="Wang W."/>
            <person name="Hammond S."/>
            <person name="Andersen M.R."/>
            <person name="Neff N."/>
            <person name="Passarelli B."/>
            <person name="Koh W."/>
            <person name="Fan H.C."/>
            <person name="Wang J."/>
            <person name="Gui Y."/>
            <person name="Lee K.H."/>
            <person name="Betenbaugh M.J."/>
            <person name="Quake S.R."/>
            <person name="Famili I."/>
            <person name="Palsson B.O."/>
            <person name="Wang J."/>
        </authorList>
    </citation>
    <scope>NUCLEOTIDE SEQUENCE [LARGE SCALE GENOMIC DNA]</scope>
    <source>
        <strain evidence="15">CHO K1 cell line</strain>
    </source>
</reference>
<name>G3IM11_CRIGR</name>
<dbReference type="PANTHER" id="PTHR44888:SF3">
    <property type="entry name" value="HEMICENTIN 2"/>
    <property type="match status" value="1"/>
</dbReference>
<dbReference type="EMBL" id="JH004390">
    <property type="protein sequence ID" value="EGW15160.1"/>
    <property type="molecule type" value="Genomic_DNA"/>
</dbReference>
<proteinExistence type="predicted"/>
<dbReference type="InterPro" id="IPR052280">
    <property type="entry name" value="HEPACAM_domain"/>
</dbReference>
<dbReference type="STRING" id="10029.G3IM11"/>
<dbReference type="InterPro" id="IPR056475">
    <property type="entry name" value="GBD_Hemicentin/VWA7"/>
</dbReference>
<protein>
    <submittedName>
        <fullName evidence="14">Hemicentin-1</fullName>
    </submittedName>
</protein>
<comment type="subcellular location">
    <subcellularLocation>
        <location evidence="1">Cytoplasm</location>
    </subcellularLocation>
    <subcellularLocation>
        <location evidence="12">Endomembrane system</location>
        <topology evidence="12">Single-pass type I membrane protein</topology>
    </subcellularLocation>
    <subcellularLocation>
        <location evidence="2">Secreted</location>
    </subcellularLocation>
</comment>
<dbReference type="SUPFAM" id="SSF48726">
    <property type="entry name" value="Immunoglobulin"/>
    <property type="match status" value="1"/>
</dbReference>
<evidence type="ECO:0000256" key="10">
    <source>
        <dbReference type="ARBA" id="ARBA00023180"/>
    </source>
</evidence>
<evidence type="ECO:0000256" key="5">
    <source>
        <dbReference type="ARBA" id="ARBA00022692"/>
    </source>
</evidence>
<dbReference type="GO" id="GO:0012505">
    <property type="term" value="C:endomembrane system"/>
    <property type="evidence" value="ECO:0007669"/>
    <property type="project" value="UniProtKB-SubCell"/>
</dbReference>
<organism evidence="14 15">
    <name type="scientific">Cricetulus griseus</name>
    <name type="common">Chinese hamster</name>
    <name type="synonym">Cricetulus barabensis griseus</name>
    <dbReference type="NCBI Taxonomy" id="10029"/>
    <lineage>
        <taxon>Eukaryota</taxon>
        <taxon>Metazoa</taxon>
        <taxon>Chordata</taxon>
        <taxon>Craniata</taxon>
        <taxon>Vertebrata</taxon>
        <taxon>Euteleostomi</taxon>
        <taxon>Mammalia</taxon>
        <taxon>Eutheria</taxon>
        <taxon>Euarchontoglires</taxon>
        <taxon>Glires</taxon>
        <taxon>Rodentia</taxon>
        <taxon>Myomorpha</taxon>
        <taxon>Muroidea</taxon>
        <taxon>Cricetidae</taxon>
        <taxon>Cricetinae</taxon>
        <taxon>Cricetulus</taxon>
    </lineage>
</organism>
<sequence>MSVGAIKAAVEVANPGSFIYVFSDARAKDYHKKNELLQLLQLKQSQVVFVLTGDCGNRTHPGYLAYEEIASTSSGQVFQLDKQQVTEVLKWVESAIQASKVHLLSVDHEEEGEHTWRIPFDPSLKEVTISLSGPGPEIEVRDPLGRVLQTDEGLNVLLNIPDSAKVVAFKPERPGLWAIKVYSSGRHSVRISGISNINFRAGFSMQPSLDLNHTIEWPLQGVPISVVINSTGLQAPGHLDSVELSHSSGKSLLTLPTQLLSNGSTHQLWAGPPFHTPKERFYLKVKGQDHEGNPLLRVSGVSYSGVAPGGLEVILAPEGSKSGTLRIPAAQERDGGLYTCRAVNELGDASAEIQLVVGRECVLGSTHPLPLPLPLPARNLVSVCSTDCNCGTLESQRKLRQV</sequence>
<dbReference type="InterPro" id="IPR013783">
    <property type="entry name" value="Ig-like_fold"/>
</dbReference>
<evidence type="ECO:0000256" key="1">
    <source>
        <dbReference type="ARBA" id="ARBA00004496"/>
    </source>
</evidence>
<keyword evidence="6" id="KW-0732">Signal</keyword>
<keyword evidence="4" id="KW-0964">Secreted</keyword>
<dbReference type="InterPro" id="IPR013098">
    <property type="entry name" value="Ig_I-set"/>
</dbReference>
<evidence type="ECO:0000313" key="15">
    <source>
        <dbReference type="Proteomes" id="UP000001075"/>
    </source>
</evidence>